<name>A0A1G9M2P4_STREI</name>
<sequence>MCLILFFLFDIINWLMNERGVDNAAREAN</sequence>
<dbReference type="EMBL" id="FNGX01000004">
    <property type="protein sequence ID" value="SDL68424.1"/>
    <property type="molecule type" value="Genomic_DNA"/>
</dbReference>
<proteinExistence type="predicted"/>
<gene>
    <name evidence="1" type="ORF">SAMN05216400_1323</name>
</gene>
<organism evidence="1 2">
    <name type="scientific">Streptococcus equinus</name>
    <name type="common">Streptococcus bovis</name>
    <dbReference type="NCBI Taxonomy" id="1335"/>
    <lineage>
        <taxon>Bacteria</taxon>
        <taxon>Bacillati</taxon>
        <taxon>Bacillota</taxon>
        <taxon>Bacilli</taxon>
        <taxon>Lactobacillales</taxon>
        <taxon>Streptococcaceae</taxon>
        <taxon>Streptococcus</taxon>
    </lineage>
</organism>
<evidence type="ECO:0000313" key="2">
    <source>
        <dbReference type="Proteomes" id="UP000183162"/>
    </source>
</evidence>
<dbReference type="AlphaFoldDB" id="A0A1G9M2P4"/>
<protein>
    <submittedName>
        <fullName evidence="1">Uncharacterized protein</fullName>
    </submittedName>
</protein>
<evidence type="ECO:0000313" key="1">
    <source>
        <dbReference type="EMBL" id="SDL68424.1"/>
    </source>
</evidence>
<accession>A0A1G9M2P4</accession>
<dbReference type="Proteomes" id="UP000183162">
    <property type="component" value="Unassembled WGS sequence"/>
</dbReference>
<reference evidence="1 2" key="1">
    <citation type="submission" date="2016-10" db="EMBL/GenBank/DDBJ databases">
        <authorList>
            <person name="de Groot N.N."/>
        </authorList>
    </citation>
    <scope>NUCLEOTIDE SEQUENCE [LARGE SCALE GENOMIC DNA]</scope>
    <source>
        <strain evidence="1 2">Sb09</strain>
    </source>
</reference>